<accession>Q4BY38</accession>
<reference evidence="3" key="3">
    <citation type="submission" date="2016-12" db="EMBL/GenBank/DDBJ databases">
        <title>Annotation of the draft genome assembly of Crocosphaera watsonii WH 8501.</title>
        <authorList>
            <consortium name="US DOE Joint Genome Institute (JGI-ORNL)"/>
            <person name="Larimer F."/>
            <person name="Land M."/>
        </authorList>
    </citation>
    <scope>NUCLEOTIDE SEQUENCE</scope>
    <source>
        <strain evidence="3">WH 8501</strain>
    </source>
</reference>
<dbReference type="InterPro" id="IPR009061">
    <property type="entry name" value="DNA-bd_dom_put_sf"/>
</dbReference>
<comment type="caution">
    <text evidence="3">The sequence shown here is derived from an EMBL/GenBank/DDBJ whole genome shotgun (WGS) entry which is preliminary data.</text>
</comment>
<organism evidence="3 4">
    <name type="scientific">Crocosphaera watsonii WH 8501</name>
    <dbReference type="NCBI Taxonomy" id="165597"/>
    <lineage>
        <taxon>Bacteria</taxon>
        <taxon>Bacillati</taxon>
        <taxon>Cyanobacteriota</taxon>
        <taxon>Cyanophyceae</taxon>
        <taxon>Oscillatoriophycideae</taxon>
        <taxon>Chroococcales</taxon>
        <taxon>Aphanothecaceae</taxon>
        <taxon>Crocosphaera</taxon>
    </lineage>
</organism>
<dbReference type="PANTHER" id="PTHR30204:SF90">
    <property type="entry name" value="HTH-TYPE TRANSCRIPTIONAL ACTIVATOR MTA"/>
    <property type="match status" value="1"/>
</dbReference>
<dbReference type="Gene3D" id="1.10.1660.10">
    <property type="match status" value="1"/>
</dbReference>
<name>Q4BY38_CROWT</name>
<dbReference type="PRINTS" id="PR00040">
    <property type="entry name" value="HTHMERR"/>
</dbReference>
<evidence type="ECO:0000313" key="4">
    <source>
        <dbReference type="Proteomes" id="UP000003922"/>
    </source>
</evidence>
<dbReference type="PANTHER" id="PTHR30204">
    <property type="entry name" value="REDOX-CYCLING DRUG-SENSING TRANSCRIPTIONAL ACTIVATOR SOXR"/>
    <property type="match status" value="1"/>
</dbReference>
<dbReference type="Proteomes" id="UP000003922">
    <property type="component" value="Unassembled WGS sequence"/>
</dbReference>
<reference evidence="3" key="2">
    <citation type="submission" date="2005-06" db="EMBL/GenBank/DDBJ databases">
        <title>Sequencing of the draft genome and assembly of Crocosphaera watsonii WH 8501.</title>
        <authorList>
            <consortium name="US DOE Joint Genome Institute (JGI-PGF)"/>
            <person name="Copeland A."/>
            <person name="Lucas S."/>
            <person name="Lapidus A."/>
            <person name="Barry K."/>
            <person name="Detter C."/>
            <person name="Glavina T."/>
            <person name="Hammon N."/>
            <person name="Israni S."/>
            <person name="Pitluck S."/>
            <person name="Richardson P."/>
        </authorList>
    </citation>
    <scope>NUCLEOTIDE SEQUENCE [LARGE SCALE GENOMIC DNA]</scope>
    <source>
        <strain evidence="3">WH 8501</strain>
    </source>
</reference>
<dbReference type="InterPro" id="IPR000551">
    <property type="entry name" value="MerR-type_HTH_dom"/>
</dbReference>
<gene>
    <name evidence="3" type="ORF">CwatDRAFT_1641</name>
</gene>
<dbReference type="RefSeq" id="WP_007307423.1">
    <property type="nucleotide sequence ID" value="NZ_AADV02000114.1"/>
</dbReference>
<dbReference type="EMBL" id="AADV02000114">
    <property type="protein sequence ID" value="EAM48820.1"/>
    <property type="molecule type" value="Genomic_DNA"/>
</dbReference>
<evidence type="ECO:0000259" key="2">
    <source>
        <dbReference type="PROSITE" id="PS50937"/>
    </source>
</evidence>
<dbReference type="AlphaFoldDB" id="Q4BY38"/>
<keyword evidence="1" id="KW-0238">DNA-binding</keyword>
<dbReference type="SMART" id="SM00422">
    <property type="entry name" value="HTH_MERR"/>
    <property type="match status" value="1"/>
</dbReference>
<evidence type="ECO:0000313" key="3">
    <source>
        <dbReference type="EMBL" id="EAM48820.1"/>
    </source>
</evidence>
<sequence length="95" mass="10956">MPKLLQIGELAKQTGLSIRTLRYYDEIGLLMPSHRTEAEYRLYSEADIARLQQILSLRQLGFALKEIRQCLENPDFSLGNVINLHLARLQEQMAV</sequence>
<proteinExistence type="predicted"/>
<reference evidence="3" key="1">
    <citation type="submission" date="2004-02" db="EMBL/GenBank/DDBJ databases">
        <authorList>
            <consortium name="DOE Joint Genome Institute"/>
        </authorList>
    </citation>
    <scope>NUCLEOTIDE SEQUENCE [LARGE SCALE GENOMIC DNA]</scope>
    <source>
        <strain evidence="3">WH 8501</strain>
    </source>
</reference>
<dbReference type="KEGG" id="cwa:CwatDRAFT_1641"/>
<dbReference type="PROSITE" id="PS00552">
    <property type="entry name" value="HTH_MERR_1"/>
    <property type="match status" value="1"/>
</dbReference>
<dbReference type="SUPFAM" id="SSF46955">
    <property type="entry name" value="Putative DNA-binding domain"/>
    <property type="match status" value="1"/>
</dbReference>
<dbReference type="PROSITE" id="PS50937">
    <property type="entry name" value="HTH_MERR_2"/>
    <property type="match status" value="1"/>
</dbReference>
<dbReference type="Pfam" id="PF13411">
    <property type="entry name" value="MerR_1"/>
    <property type="match status" value="1"/>
</dbReference>
<dbReference type="GO" id="GO:0003677">
    <property type="term" value="F:DNA binding"/>
    <property type="evidence" value="ECO:0007669"/>
    <property type="project" value="UniProtKB-KW"/>
</dbReference>
<dbReference type="OrthoDB" id="9791488at2"/>
<feature type="domain" description="HTH merR-type" evidence="2">
    <location>
        <begin position="4"/>
        <end position="73"/>
    </location>
</feature>
<protein>
    <submittedName>
        <fullName evidence="3">Regulatory protein, MerR</fullName>
    </submittedName>
</protein>
<dbReference type="InterPro" id="IPR047057">
    <property type="entry name" value="MerR_fam"/>
</dbReference>
<evidence type="ECO:0000256" key="1">
    <source>
        <dbReference type="ARBA" id="ARBA00023125"/>
    </source>
</evidence>
<dbReference type="GO" id="GO:0003700">
    <property type="term" value="F:DNA-binding transcription factor activity"/>
    <property type="evidence" value="ECO:0007669"/>
    <property type="project" value="InterPro"/>
</dbReference>
<keyword evidence="4" id="KW-1185">Reference proteome</keyword>